<dbReference type="EMBL" id="AP027080">
    <property type="protein sequence ID" value="BDU72340.1"/>
    <property type="molecule type" value="Genomic_DNA"/>
</dbReference>
<proteinExistence type="predicted"/>
<dbReference type="RefSeq" id="WP_316415250.1">
    <property type="nucleotide sequence ID" value="NZ_AP027080.1"/>
</dbReference>
<dbReference type="Proteomes" id="UP001238179">
    <property type="component" value="Chromosome"/>
</dbReference>
<organism evidence="1 2">
    <name type="scientific">Mesoterricola silvestris</name>
    <dbReference type="NCBI Taxonomy" id="2927979"/>
    <lineage>
        <taxon>Bacteria</taxon>
        <taxon>Pseudomonadati</taxon>
        <taxon>Acidobacteriota</taxon>
        <taxon>Holophagae</taxon>
        <taxon>Holophagales</taxon>
        <taxon>Holophagaceae</taxon>
        <taxon>Mesoterricola</taxon>
    </lineage>
</organism>
<protein>
    <submittedName>
        <fullName evidence="1">Uncharacterized protein</fullName>
    </submittedName>
</protein>
<gene>
    <name evidence="1" type="ORF">METEAL_15140</name>
</gene>
<accession>A0AA48GMP7</accession>
<dbReference type="KEGG" id="msil:METEAL_15140"/>
<sequence length="185" mass="20081">MCQFLSGLVTIEKHPKVLCLDLTSHDATLAILKLKPETYREFEWTREDTGDSLDIRVMPGEDRNEFKSAILAKFPRRIDCINDCIRQMAESGRNLNYDLHSLTSAEGLKLPDSIGGWLDLRSLTSAEGLKLPDSIGGGLDLRSLTSAEGLKLPDSIGGWLYLSSLTSAEGLKLPDSIGGGSTSAA</sequence>
<keyword evidence="2" id="KW-1185">Reference proteome</keyword>
<reference evidence="2" key="1">
    <citation type="journal article" date="2023" name="Int. J. Syst. Evol. Microbiol.">
        <title>Mesoterricola silvestris gen. nov., sp. nov., Mesoterricola sediminis sp. nov., Geothrix oryzae sp. nov., Geothrix edaphica sp. nov., Geothrix rubra sp. nov., and Geothrix limicola sp. nov., six novel members of Acidobacteriota isolated from soils.</title>
        <authorList>
            <person name="Itoh H."/>
            <person name="Sugisawa Y."/>
            <person name="Mise K."/>
            <person name="Xu Z."/>
            <person name="Kuniyasu M."/>
            <person name="Ushijima N."/>
            <person name="Kawano K."/>
            <person name="Kobayashi E."/>
            <person name="Shiratori Y."/>
            <person name="Masuda Y."/>
            <person name="Senoo K."/>
        </authorList>
    </citation>
    <scope>NUCLEOTIDE SEQUENCE [LARGE SCALE GENOMIC DNA]</scope>
    <source>
        <strain evidence="2">W79</strain>
    </source>
</reference>
<dbReference type="AlphaFoldDB" id="A0AA48GMP7"/>
<name>A0AA48GMP7_9BACT</name>
<evidence type="ECO:0000313" key="1">
    <source>
        <dbReference type="EMBL" id="BDU72340.1"/>
    </source>
</evidence>
<evidence type="ECO:0000313" key="2">
    <source>
        <dbReference type="Proteomes" id="UP001238179"/>
    </source>
</evidence>